<reference evidence="3 4" key="1">
    <citation type="submission" date="2020-01" db="EMBL/GenBank/DDBJ databases">
        <title>Genetics and antimicrobial susceptibilities of Nocardia species isolated from the soil; a comparison with species isolated from humans.</title>
        <authorList>
            <person name="Carrasco G."/>
            <person name="Monzon S."/>
            <person name="Sansegundo M."/>
            <person name="Garcia E."/>
            <person name="Garrido N."/>
            <person name="Medina M.J."/>
            <person name="Villalon P."/>
            <person name="Ramirez-Arocha A.C."/>
            <person name="Jimenez P."/>
            <person name="Cuesta I."/>
            <person name="Valdezate S."/>
        </authorList>
    </citation>
    <scope>NUCLEOTIDE SEQUENCE [LARGE SCALE GENOMIC DNA]</scope>
    <source>
        <strain evidence="3 4">CNM20110639</strain>
    </source>
</reference>
<dbReference type="InterPro" id="IPR044159">
    <property type="entry name" value="IQM"/>
</dbReference>
<protein>
    <submittedName>
        <fullName evidence="3">Uncharacterized protein</fullName>
    </submittedName>
</protein>
<sequence>MQAEYHGEHLPGNARWRTSHVAYFNEVDRQQFRLFIHNGRIYDANGQLFDTRRAHSAHSGGGRAIFVMDNQGNLYASLHHAPGQFHHSSFLAGGPVAGAGELEVIDGVLQLVTDSSGHYRPPQRYTHQVVMNLRSRGIPIANNQVQCMARNWD</sequence>
<evidence type="ECO:0000313" key="3">
    <source>
        <dbReference type="EMBL" id="NEW47277.1"/>
    </source>
</evidence>
<dbReference type="PANTHER" id="PTHR31250:SF27">
    <property type="entry name" value="IQ DOMAIN-CONTAINING PROTEIN IQM5"/>
    <property type="match status" value="1"/>
</dbReference>
<proteinExistence type="predicted"/>
<gene>
    <name evidence="3" type="ORF">GV789_22935</name>
</gene>
<evidence type="ECO:0000256" key="2">
    <source>
        <dbReference type="ARBA" id="ARBA00022490"/>
    </source>
</evidence>
<comment type="subcellular location">
    <subcellularLocation>
        <location evidence="1">Cytoplasm</location>
    </subcellularLocation>
</comment>
<accession>A0A6P1D9W0</accession>
<evidence type="ECO:0000256" key="1">
    <source>
        <dbReference type="ARBA" id="ARBA00004496"/>
    </source>
</evidence>
<keyword evidence="2" id="KW-0963">Cytoplasm</keyword>
<dbReference type="RefSeq" id="WP_163829996.1">
    <property type="nucleotide sequence ID" value="NZ_JAAGUZ010000078.1"/>
</dbReference>
<comment type="caution">
    <text evidence="3">The sequence shown here is derived from an EMBL/GenBank/DDBJ whole genome shotgun (WGS) entry which is preliminary data.</text>
</comment>
<dbReference type="EMBL" id="JAAGUZ010000078">
    <property type="protein sequence ID" value="NEW47277.1"/>
    <property type="molecule type" value="Genomic_DNA"/>
</dbReference>
<name>A0A6P1D9W0_9NOCA</name>
<dbReference type="AlphaFoldDB" id="A0A6P1D9W0"/>
<dbReference type="GO" id="GO:0005737">
    <property type="term" value="C:cytoplasm"/>
    <property type="evidence" value="ECO:0007669"/>
    <property type="project" value="UniProtKB-SubCell"/>
</dbReference>
<organism evidence="3 4">
    <name type="scientific">Nocardia cyriacigeorgica</name>
    <dbReference type="NCBI Taxonomy" id="135487"/>
    <lineage>
        <taxon>Bacteria</taxon>
        <taxon>Bacillati</taxon>
        <taxon>Actinomycetota</taxon>
        <taxon>Actinomycetes</taxon>
        <taxon>Mycobacteriales</taxon>
        <taxon>Nocardiaceae</taxon>
        <taxon>Nocardia</taxon>
    </lineage>
</organism>
<dbReference type="Proteomes" id="UP000468928">
    <property type="component" value="Unassembled WGS sequence"/>
</dbReference>
<dbReference type="PANTHER" id="PTHR31250">
    <property type="entry name" value="IQ DOMAIN-CONTAINING PROTEIN IQM3"/>
    <property type="match status" value="1"/>
</dbReference>
<evidence type="ECO:0000313" key="4">
    <source>
        <dbReference type="Proteomes" id="UP000468928"/>
    </source>
</evidence>